<dbReference type="OrthoDB" id="10519242at2759"/>
<sequence length="103" mass="11777">EGNFTYAIDRRNGNPVLFCNPCGEDGKKFGEKKITEEEFRESSPETISCCQLVEWFNELGEEKKELQKSSLLVILNSLEEKGKLCPSCLEFRNNLQDKKLNNG</sequence>
<dbReference type="EMBL" id="CAJVPK010000904">
    <property type="protein sequence ID" value="CAG8558326.1"/>
    <property type="molecule type" value="Genomic_DNA"/>
</dbReference>
<keyword evidence="2" id="KW-1185">Reference proteome</keyword>
<gene>
    <name evidence="1" type="ORF">DEBURN_LOCUS7455</name>
</gene>
<organism evidence="1 2">
    <name type="scientific">Diversispora eburnea</name>
    <dbReference type="NCBI Taxonomy" id="1213867"/>
    <lineage>
        <taxon>Eukaryota</taxon>
        <taxon>Fungi</taxon>
        <taxon>Fungi incertae sedis</taxon>
        <taxon>Mucoromycota</taxon>
        <taxon>Glomeromycotina</taxon>
        <taxon>Glomeromycetes</taxon>
        <taxon>Diversisporales</taxon>
        <taxon>Diversisporaceae</taxon>
        <taxon>Diversispora</taxon>
    </lineage>
</organism>
<comment type="caution">
    <text evidence="1">The sequence shown here is derived from an EMBL/GenBank/DDBJ whole genome shotgun (WGS) entry which is preliminary data.</text>
</comment>
<accession>A0A9N9BAR4</accession>
<evidence type="ECO:0000313" key="1">
    <source>
        <dbReference type="EMBL" id="CAG8558326.1"/>
    </source>
</evidence>
<dbReference type="Proteomes" id="UP000789706">
    <property type="component" value="Unassembled WGS sequence"/>
</dbReference>
<feature type="non-terminal residue" evidence="1">
    <location>
        <position position="1"/>
    </location>
</feature>
<proteinExistence type="predicted"/>
<protein>
    <submittedName>
        <fullName evidence="1">10052_t:CDS:1</fullName>
    </submittedName>
</protein>
<evidence type="ECO:0000313" key="2">
    <source>
        <dbReference type="Proteomes" id="UP000789706"/>
    </source>
</evidence>
<reference evidence="1" key="1">
    <citation type="submission" date="2021-06" db="EMBL/GenBank/DDBJ databases">
        <authorList>
            <person name="Kallberg Y."/>
            <person name="Tangrot J."/>
            <person name="Rosling A."/>
        </authorList>
    </citation>
    <scope>NUCLEOTIDE SEQUENCE</scope>
    <source>
        <strain evidence="1">AZ414A</strain>
    </source>
</reference>
<dbReference type="AlphaFoldDB" id="A0A9N9BAR4"/>
<name>A0A9N9BAR4_9GLOM</name>